<feature type="compositionally biased region" description="Polar residues" evidence="8">
    <location>
        <begin position="342"/>
        <end position="353"/>
    </location>
</feature>
<dbReference type="GO" id="GO:0003677">
    <property type="term" value="F:DNA binding"/>
    <property type="evidence" value="ECO:0007669"/>
    <property type="project" value="UniProtKB-KW"/>
</dbReference>
<dbReference type="Proteomes" id="UP001385951">
    <property type="component" value="Unassembled WGS sequence"/>
</dbReference>
<feature type="compositionally biased region" description="Acidic residues" evidence="8">
    <location>
        <begin position="527"/>
        <end position="547"/>
    </location>
</feature>
<feature type="compositionally biased region" description="Low complexity" evidence="8">
    <location>
        <begin position="1156"/>
        <end position="1186"/>
    </location>
</feature>
<feature type="compositionally biased region" description="Polar residues" evidence="8">
    <location>
        <begin position="481"/>
        <end position="490"/>
    </location>
</feature>
<feature type="region of interest" description="Disordered" evidence="8">
    <location>
        <begin position="86"/>
        <end position="134"/>
    </location>
</feature>
<name>A0AAW0FWZ0_9APHY</name>
<evidence type="ECO:0000256" key="2">
    <source>
        <dbReference type="ARBA" id="ARBA00022723"/>
    </source>
</evidence>
<evidence type="ECO:0000256" key="4">
    <source>
        <dbReference type="ARBA" id="ARBA00023015"/>
    </source>
</evidence>
<feature type="domain" description="Zn(2)-C6 fungal-type" evidence="9">
    <location>
        <begin position="216"/>
        <end position="248"/>
    </location>
</feature>
<evidence type="ECO:0000313" key="10">
    <source>
        <dbReference type="EMBL" id="KAK7683614.1"/>
    </source>
</evidence>
<dbReference type="GO" id="GO:0005634">
    <property type="term" value="C:nucleus"/>
    <property type="evidence" value="ECO:0007669"/>
    <property type="project" value="UniProtKB-SubCell"/>
</dbReference>
<protein>
    <recommendedName>
        <fullName evidence="9">Zn(2)-C6 fungal-type domain-containing protein</fullName>
    </recommendedName>
</protein>
<sequence>MTYSDNYSNARYPHLQDHQQQQPSYPKPSQSYSHPSNYHHHIQHPVPVKVEVNESRSLHSAASYHQQSLAQFCHKPVLPAFRFGETGSNSVSSPSPTTPTGSFSFMSQHPWPSLPSSSSSSATSFQQQQQQQYAADRLHGYSLPGSLNGHSQGHAQPIALNEDYDDGEEDTLSELPHAGMGIGMGGYAGSGYGGDAGGQDTAKGGEKQIRRRSSKACDQCRKSKCKCERSSTTEPCRNCIMLGTPCTFLGPSRKRGPPKGYIDAIEARLHQTEALIGILLSSKDSRAKTLLEDLSEDTLARDIINRVNNTPYGHKGRTKTADSASSSRTRPANSDNKEGENPNLQATHPSSEWQKSVISRLNTAAAQRNTLIADEDDVFGEFEITSGGAVERNTAMEEDTNNTETQPSSSANGSATVRPILSVLPPTSSPAPGQTSSTLVTPLSATAERSDRRGDAPLSANARRQRRRVETDADEVAARSPSATSLSGRSRSPVRYALQPPHPALLNKKESAASLRQQRKSLSPEFQDADGDVESAIGDEDEENDGEDELALAVGQLSINEDEQVRYHGKASGLHLLGIQQRMDGRNEGNIWRFPRARVWPPLPLTVRSPSKTEEDCISRLPDLSEQEHLLKLYFTYVHPALPIIHKKSFMENYRNVNLREGNSPASVDSPMTNSDSGKRSKRIPAILLLAMFSIAARYSSTNSADIPLPEEGSMWAAGDSFLEDAKTILDNTYAASRPATCQALLLMGYREIGIGAMAQAWLYIGMAVRMAQDLGMHKNADKWSNVGKTLFCSEELQTRRRIWYGCVVMDKYVSTYIGRPVAIFENDFDTELPSVDESDELETWAPDPSPPVLDDPLEPTPHQAPAVTSYGISCFNEAAKLSIILSMIVQAIYPIRPHSFRSTEYSRLEKLLAKWYLELPEHLLFDPASASAKQTVLPPHALTLHMQYWCTVLLLHRPFIRHPTDPSSKASSPGKDLEVIKMNARKSYDLCVQAANHITMIVSVYVELHCVRRAPVFLCFYVFTAAIMHVATLKMYPNDPQASIGLHKCMDVLHRMQNVWPSAYRAHQLLQGAKVPLVDARASLSPSASERPQTKRPAEQPLELEYPEDSRGHERSPQPVMLDRRVSVESLRPQSSGSEHMYRARPQVQQPPPIQTRSSPQSQPRLSQLSPHQPHSPQHASPHAQTYSSRPNTGNQAQSNFSLGIDMPATAPFFQPFNDRWTGEGSLSSYPNTLSTSVLPQEYSTGLIDDRVQRGQQQRQPQRFPQYWSDYSTLGQMESTYGVPMVGTDIVPPPQASRSSPHSQQAPYPQDQYTVFNNLSQGSQ</sequence>
<dbReference type="PROSITE" id="PS50048">
    <property type="entry name" value="ZN2_CY6_FUNGAL_2"/>
    <property type="match status" value="1"/>
</dbReference>
<keyword evidence="6" id="KW-0804">Transcription</keyword>
<feature type="region of interest" description="Disordered" evidence="8">
    <location>
        <begin position="1"/>
        <end position="40"/>
    </location>
</feature>
<keyword evidence="2" id="KW-0479">Metal-binding</keyword>
<accession>A0AAW0FWZ0</accession>
<dbReference type="GO" id="GO:0006351">
    <property type="term" value="P:DNA-templated transcription"/>
    <property type="evidence" value="ECO:0007669"/>
    <property type="project" value="InterPro"/>
</dbReference>
<feature type="compositionally biased region" description="Low complexity" evidence="8">
    <location>
        <begin position="86"/>
        <end position="132"/>
    </location>
</feature>
<dbReference type="Pfam" id="PF04082">
    <property type="entry name" value="Fungal_trans"/>
    <property type="match status" value="1"/>
</dbReference>
<dbReference type="CDD" id="cd00067">
    <property type="entry name" value="GAL4"/>
    <property type="match status" value="1"/>
</dbReference>
<feature type="compositionally biased region" description="Basic and acidic residues" evidence="8">
    <location>
        <begin position="1109"/>
        <end position="1128"/>
    </location>
</feature>
<feature type="region of interest" description="Disordered" evidence="8">
    <location>
        <begin position="389"/>
        <end position="547"/>
    </location>
</feature>
<keyword evidence="3" id="KW-0862">Zinc</keyword>
<feature type="region of interest" description="Disordered" evidence="8">
    <location>
        <begin position="308"/>
        <end position="353"/>
    </location>
</feature>
<reference evidence="10 11" key="1">
    <citation type="submission" date="2022-09" db="EMBL/GenBank/DDBJ databases">
        <authorList>
            <person name="Palmer J.M."/>
        </authorList>
    </citation>
    <scope>NUCLEOTIDE SEQUENCE [LARGE SCALE GENOMIC DNA]</scope>
    <source>
        <strain evidence="10 11">DSM 7382</strain>
    </source>
</reference>
<evidence type="ECO:0000256" key="6">
    <source>
        <dbReference type="ARBA" id="ARBA00023163"/>
    </source>
</evidence>
<keyword evidence="4" id="KW-0805">Transcription regulation</keyword>
<dbReference type="GO" id="GO:0000981">
    <property type="term" value="F:DNA-binding transcription factor activity, RNA polymerase II-specific"/>
    <property type="evidence" value="ECO:0007669"/>
    <property type="project" value="InterPro"/>
</dbReference>
<dbReference type="SMART" id="SM00906">
    <property type="entry name" value="Fungal_trans"/>
    <property type="match status" value="1"/>
</dbReference>
<dbReference type="PANTHER" id="PTHR31313">
    <property type="entry name" value="TY1 ENHANCER ACTIVATOR"/>
    <property type="match status" value="1"/>
</dbReference>
<feature type="region of interest" description="Disordered" evidence="8">
    <location>
        <begin position="1083"/>
        <end position="1203"/>
    </location>
</feature>
<dbReference type="PROSITE" id="PS00463">
    <property type="entry name" value="ZN2_CY6_FUNGAL_1"/>
    <property type="match status" value="1"/>
</dbReference>
<keyword evidence="7" id="KW-0539">Nucleus</keyword>
<organism evidence="10 11">
    <name type="scientific">Cerrena zonata</name>
    <dbReference type="NCBI Taxonomy" id="2478898"/>
    <lineage>
        <taxon>Eukaryota</taxon>
        <taxon>Fungi</taxon>
        <taxon>Dikarya</taxon>
        <taxon>Basidiomycota</taxon>
        <taxon>Agaricomycotina</taxon>
        <taxon>Agaricomycetes</taxon>
        <taxon>Polyporales</taxon>
        <taxon>Cerrenaceae</taxon>
        <taxon>Cerrena</taxon>
    </lineage>
</organism>
<gene>
    <name evidence="10" type="ORF">QCA50_013452</name>
</gene>
<feature type="compositionally biased region" description="Polar residues" evidence="8">
    <location>
        <begin position="1187"/>
        <end position="1203"/>
    </location>
</feature>
<dbReference type="Pfam" id="PF00172">
    <property type="entry name" value="Zn_clus"/>
    <property type="match status" value="1"/>
</dbReference>
<feature type="compositionally biased region" description="Polar residues" evidence="8">
    <location>
        <begin position="1297"/>
        <end position="1325"/>
    </location>
</feature>
<comment type="subcellular location">
    <subcellularLocation>
        <location evidence="1">Nucleus</location>
    </subcellularLocation>
</comment>
<feature type="compositionally biased region" description="Polar residues" evidence="8">
    <location>
        <begin position="321"/>
        <end position="334"/>
    </location>
</feature>
<evidence type="ECO:0000256" key="1">
    <source>
        <dbReference type="ARBA" id="ARBA00004123"/>
    </source>
</evidence>
<feature type="compositionally biased region" description="Low complexity" evidence="8">
    <location>
        <begin position="18"/>
        <end position="36"/>
    </location>
</feature>
<dbReference type="SMART" id="SM00066">
    <property type="entry name" value="GAL4"/>
    <property type="match status" value="1"/>
</dbReference>
<dbReference type="EMBL" id="JASBNA010000030">
    <property type="protein sequence ID" value="KAK7683614.1"/>
    <property type="molecule type" value="Genomic_DNA"/>
</dbReference>
<evidence type="ECO:0000256" key="8">
    <source>
        <dbReference type="SAM" id="MobiDB-lite"/>
    </source>
</evidence>
<dbReference type="CDD" id="cd12148">
    <property type="entry name" value="fungal_TF_MHR"/>
    <property type="match status" value="1"/>
</dbReference>
<evidence type="ECO:0000259" key="9">
    <source>
        <dbReference type="PROSITE" id="PS50048"/>
    </source>
</evidence>
<dbReference type="InterPro" id="IPR007219">
    <property type="entry name" value="XnlR_reg_dom"/>
</dbReference>
<feature type="region of interest" description="Disordered" evidence="8">
    <location>
        <begin position="1285"/>
        <end position="1325"/>
    </location>
</feature>
<evidence type="ECO:0000256" key="3">
    <source>
        <dbReference type="ARBA" id="ARBA00022833"/>
    </source>
</evidence>
<dbReference type="InterPro" id="IPR001138">
    <property type="entry name" value="Zn2Cys6_DnaBD"/>
</dbReference>
<evidence type="ECO:0000256" key="7">
    <source>
        <dbReference type="ARBA" id="ARBA00023242"/>
    </source>
</evidence>
<dbReference type="InterPro" id="IPR051615">
    <property type="entry name" value="Transcr_Regulatory_Elem"/>
</dbReference>
<proteinExistence type="predicted"/>
<feature type="compositionally biased region" description="Polar residues" evidence="8">
    <location>
        <begin position="402"/>
        <end position="415"/>
    </location>
</feature>
<comment type="caution">
    <text evidence="10">The sequence shown here is derived from an EMBL/GenBank/DDBJ whole genome shotgun (WGS) entry which is preliminary data.</text>
</comment>
<dbReference type="GO" id="GO:0008270">
    <property type="term" value="F:zinc ion binding"/>
    <property type="evidence" value="ECO:0007669"/>
    <property type="project" value="InterPro"/>
</dbReference>
<keyword evidence="11" id="KW-1185">Reference proteome</keyword>
<dbReference type="SUPFAM" id="SSF57701">
    <property type="entry name" value="Zn2/Cys6 DNA-binding domain"/>
    <property type="match status" value="1"/>
</dbReference>
<evidence type="ECO:0000313" key="11">
    <source>
        <dbReference type="Proteomes" id="UP001385951"/>
    </source>
</evidence>
<evidence type="ECO:0000256" key="5">
    <source>
        <dbReference type="ARBA" id="ARBA00023125"/>
    </source>
</evidence>
<feature type="compositionally biased region" description="Polar residues" evidence="8">
    <location>
        <begin position="430"/>
        <end position="444"/>
    </location>
</feature>
<dbReference type="InterPro" id="IPR036864">
    <property type="entry name" value="Zn2-C6_fun-type_DNA-bd_sf"/>
</dbReference>
<dbReference type="PANTHER" id="PTHR31313:SF78">
    <property type="entry name" value="TRANSCRIPTION FACTOR DOMAIN-CONTAINING PROTEIN"/>
    <property type="match status" value="1"/>
</dbReference>
<keyword evidence="5" id="KW-0238">DNA-binding</keyword>
<dbReference type="Gene3D" id="4.10.240.10">
    <property type="entry name" value="Zn(2)-C6 fungal-type DNA-binding domain"/>
    <property type="match status" value="1"/>
</dbReference>